<gene>
    <name evidence="3" type="ORF">TRAVEDRAFT_54573</name>
</gene>
<accession>R7S6B4</accession>
<feature type="region of interest" description="Disordered" evidence="2">
    <location>
        <begin position="1"/>
        <end position="105"/>
    </location>
</feature>
<feature type="compositionally biased region" description="Gly residues" evidence="2">
    <location>
        <begin position="31"/>
        <end position="43"/>
    </location>
</feature>
<keyword evidence="1" id="KW-0175">Coiled coil</keyword>
<dbReference type="Proteomes" id="UP000054317">
    <property type="component" value="Unassembled WGS sequence"/>
</dbReference>
<dbReference type="OMA" id="YGPGPNN"/>
<dbReference type="EMBL" id="JH711804">
    <property type="protein sequence ID" value="EIW51433.1"/>
    <property type="molecule type" value="Genomic_DNA"/>
</dbReference>
<dbReference type="GeneID" id="19417448"/>
<dbReference type="AlphaFoldDB" id="R7S6B4"/>
<dbReference type="RefSeq" id="XP_008045682.1">
    <property type="nucleotide sequence ID" value="XM_008047491.1"/>
</dbReference>
<evidence type="ECO:0000256" key="1">
    <source>
        <dbReference type="SAM" id="Coils"/>
    </source>
</evidence>
<name>R7S6B4_TRAVS</name>
<feature type="compositionally biased region" description="Low complexity" evidence="2">
    <location>
        <begin position="293"/>
        <end position="308"/>
    </location>
</feature>
<dbReference type="KEGG" id="tvs:TRAVEDRAFT_54573"/>
<dbReference type="OrthoDB" id="2919381at2759"/>
<reference evidence="4" key="1">
    <citation type="journal article" date="2012" name="Science">
        <title>The Paleozoic origin of enzymatic lignin decomposition reconstructed from 31 fungal genomes.</title>
        <authorList>
            <person name="Floudas D."/>
            <person name="Binder M."/>
            <person name="Riley R."/>
            <person name="Barry K."/>
            <person name="Blanchette R.A."/>
            <person name="Henrissat B."/>
            <person name="Martinez A.T."/>
            <person name="Otillar R."/>
            <person name="Spatafora J.W."/>
            <person name="Yadav J.S."/>
            <person name="Aerts A."/>
            <person name="Benoit I."/>
            <person name="Boyd A."/>
            <person name="Carlson A."/>
            <person name="Copeland A."/>
            <person name="Coutinho P.M."/>
            <person name="de Vries R.P."/>
            <person name="Ferreira P."/>
            <person name="Findley K."/>
            <person name="Foster B."/>
            <person name="Gaskell J."/>
            <person name="Glotzer D."/>
            <person name="Gorecki P."/>
            <person name="Heitman J."/>
            <person name="Hesse C."/>
            <person name="Hori C."/>
            <person name="Igarashi K."/>
            <person name="Jurgens J.A."/>
            <person name="Kallen N."/>
            <person name="Kersten P."/>
            <person name="Kohler A."/>
            <person name="Kuees U."/>
            <person name="Kumar T.K.A."/>
            <person name="Kuo A."/>
            <person name="LaButti K."/>
            <person name="Larrondo L.F."/>
            <person name="Lindquist E."/>
            <person name="Ling A."/>
            <person name="Lombard V."/>
            <person name="Lucas S."/>
            <person name="Lundell T."/>
            <person name="Martin R."/>
            <person name="McLaughlin D.J."/>
            <person name="Morgenstern I."/>
            <person name="Morin E."/>
            <person name="Murat C."/>
            <person name="Nagy L.G."/>
            <person name="Nolan M."/>
            <person name="Ohm R.A."/>
            <person name="Patyshakuliyeva A."/>
            <person name="Rokas A."/>
            <person name="Ruiz-Duenas F.J."/>
            <person name="Sabat G."/>
            <person name="Salamov A."/>
            <person name="Samejima M."/>
            <person name="Schmutz J."/>
            <person name="Slot J.C."/>
            <person name="St John F."/>
            <person name="Stenlid J."/>
            <person name="Sun H."/>
            <person name="Sun S."/>
            <person name="Syed K."/>
            <person name="Tsang A."/>
            <person name="Wiebenga A."/>
            <person name="Young D."/>
            <person name="Pisabarro A."/>
            <person name="Eastwood D.C."/>
            <person name="Martin F."/>
            <person name="Cullen D."/>
            <person name="Grigoriev I.V."/>
            <person name="Hibbett D.S."/>
        </authorList>
    </citation>
    <scope>NUCLEOTIDE SEQUENCE [LARGE SCALE GENOMIC DNA]</scope>
    <source>
        <strain evidence="4">FP-101664</strain>
    </source>
</reference>
<sequence length="753" mass="81465">MSQRGPPSPDMVDHAGHNKRGRMDIDDSYGQPGGGGSGGGHFGGFPPPPFSSPGPAYNYGPNYGPGPGPNYGPGPNNNYGPGPNNYGPPQSNYSGPSYGPESNGWERAADAYKELADARQKYAELANDCGVLKAKEADLRARIRERDRALDEAGTKLKGLREERDTLLKEVTSLRAETQSLNKEVQHLRRGYAPTGPRFVPPGSDGGWDGAGRGRTAGSGHHATTPVQPPTNAVGPTPANTTTTGHRTTETSSSRVQQGPTNRSTQPAHARAPLAASRWASRWAPQGAQPSGAPVQPTAPTNAPPQAVAVRPAPQPAALPTTRIAPQSVPVSEFELSLMTEAEREAHHVLSRQGQVDTSLEASGQPLSAWYLSWISPPLSMAESFDAMDHDAGDDDESDDGNGAAPGLDLVFPDPISSFANQLTTAAHTKEVNRAARARGMETIEPLPSTVDPEFGAWSGTTIETVVQAQNLRWWALVEWDEEALRFLKFVGTMYQVSGHVRPEGIRFLQKQQSADAARRKAHARKPTPRPVNAPRMHLGRYPEASADIDVVWRFFRCAEVSTWPTGMRLASGAVPPSTGFSVPLLADCRAFFLLWHLLPLRSKKNPHHEHDARIRALAVELFSIPGWYERVVAAGEFIAEPQAAPVRYPYSSDDASHVLIAAWFCTHGVGLAEDIITSLRRWALRARNITLEREVTDESPWPAEPASLAAVTGPAEIALVVKYHELAWGSPLLETHETNHGDFDELDDGEEL</sequence>
<feature type="compositionally biased region" description="Low complexity" evidence="2">
    <location>
        <begin position="230"/>
        <end position="246"/>
    </location>
</feature>
<protein>
    <submittedName>
        <fullName evidence="3">Uncharacterized protein</fullName>
    </submittedName>
</protein>
<feature type="compositionally biased region" description="Gly residues" evidence="2">
    <location>
        <begin position="204"/>
        <end position="217"/>
    </location>
</feature>
<feature type="region of interest" description="Disordered" evidence="2">
    <location>
        <begin position="386"/>
        <end position="407"/>
    </location>
</feature>
<evidence type="ECO:0000256" key="2">
    <source>
        <dbReference type="SAM" id="MobiDB-lite"/>
    </source>
</evidence>
<evidence type="ECO:0000313" key="3">
    <source>
        <dbReference type="EMBL" id="EIW51433.1"/>
    </source>
</evidence>
<feature type="region of interest" description="Disordered" evidence="2">
    <location>
        <begin position="517"/>
        <end position="537"/>
    </location>
</feature>
<keyword evidence="4" id="KW-1185">Reference proteome</keyword>
<feature type="coiled-coil region" evidence="1">
    <location>
        <begin position="108"/>
        <end position="184"/>
    </location>
</feature>
<feature type="region of interest" description="Disordered" evidence="2">
    <location>
        <begin position="189"/>
        <end position="308"/>
    </location>
</feature>
<evidence type="ECO:0000313" key="4">
    <source>
        <dbReference type="Proteomes" id="UP000054317"/>
    </source>
</evidence>
<proteinExistence type="predicted"/>
<organism evidence="3 4">
    <name type="scientific">Trametes versicolor (strain FP-101664)</name>
    <name type="common">White-rot fungus</name>
    <name type="synonym">Coriolus versicolor</name>
    <dbReference type="NCBI Taxonomy" id="717944"/>
    <lineage>
        <taxon>Eukaryota</taxon>
        <taxon>Fungi</taxon>
        <taxon>Dikarya</taxon>
        <taxon>Basidiomycota</taxon>
        <taxon>Agaricomycotina</taxon>
        <taxon>Agaricomycetes</taxon>
        <taxon>Polyporales</taxon>
        <taxon>Polyporaceae</taxon>
        <taxon>Trametes</taxon>
    </lineage>
</organism>
<feature type="compositionally biased region" description="Polar residues" evidence="2">
    <location>
        <begin position="252"/>
        <end position="267"/>
    </location>
</feature>
<feature type="compositionally biased region" description="Basic and acidic residues" evidence="2">
    <location>
        <begin position="11"/>
        <end position="25"/>
    </location>
</feature>
<feature type="compositionally biased region" description="Low complexity" evidence="2">
    <location>
        <begin position="53"/>
        <end position="62"/>
    </location>
</feature>
<feature type="compositionally biased region" description="Low complexity" evidence="2">
    <location>
        <begin position="73"/>
        <end position="89"/>
    </location>
</feature>